<comment type="caution">
    <text evidence="3">The sequence shown here is derived from an EMBL/GenBank/DDBJ whole genome shotgun (WGS) entry which is preliminary data.</text>
</comment>
<keyword evidence="1" id="KW-0520">NAD</keyword>
<dbReference type="CDD" id="cd05266">
    <property type="entry name" value="SDR_a4"/>
    <property type="match status" value="1"/>
</dbReference>
<dbReference type="SUPFAM" id="SSF51735">
    <property type="entry name" value="NAD(P)-binding Rossmann-fold domains"/>
    <property type="match status" value="1"/>
</dbReference>
<evidence type="ECO:0000313" key="3">
    <source>
        <dbReference type="EMBL" id="OYQ36008.1"/>
    </source>
</evidence>
<evidence type="ECO:0000256" key="1">
    <source>
        <dbReference type="ARBA" id="ARBA00023027"/>
    </source>
</evidence>
<protein>
    <submittedName>
        <fullName evidence="3">NAD(P)-dependent oxidoreductase</fullName>
    </submittedName>
</protein>
<gene>
    <name evidence="3" type="ORF">CHU95_05765</name>
</gene>
<dbReference type="Pfam" id="PF01370">
    <property type="entry name" value="Epimerase"/>
    <property type="match status" value="1"/>
</dbReference>
<proteinExistence type="predicted"/>
<dbReference type="InterPro" id="IPR036291">
    <property type="entry name" value="NAD(P)-bd_dom_sf"/>
</dbReference>
<dbReference type="PANTHER" id="PTHR43574">
    <property type="entry name" value="EPIMERASE-RELATED"/>
    <property type="match status" value="1"/>
</dbReference>
<reference evidence="3 4" key="1">
    <citation type="submission" date="2017-07" db="EMBL/GenBank/DDBJ databases">
        <title>Niveispirillum cyanobacteriorum sp. nov., isolated from cyanobacterial aggregates in a eutrophic lake.</title>
        <authorList>
            <person name="Cai H."/>
        </authorList>
    </citation>
    <scope>NUCLEOTIDE SEQUENCE [LARGE SCALE GENOMIC DNA]</scope>
    <source>
        <strain evidence="4">TH1-14</strain>
    </source>
</reference>
<keyword evidence="4" id="KW-1185">Reference proteome</keyword>
<organism evidence="3 4">
    <name type="scientific">Niveispirillum lacus</name>
    <dbReference type="NCBI Taxonomy" id="1981099"/>
    <lineage>
        <taxon>Bacteria</taxon>
        <taxon>Pseudomonadati</taxon>
        <taxon>Pseudomonadota</taxon>
        <taxon>Alphaproteobacteria</taxon>
        <taxon>Rhodospirillales</taxon>
        <taxon>Azospirillaceae</taxon>
        <taxon>Niveispirillum</taxon>
    </lineage>
</organism>
<dbReference type="AlphaFoldDB" id="A0A255Z3F3"/>
<dbReference type="Proteomes" id="UP000216998">
    <property type="component" value="Unassembled WGS sequence"/>
</dbReference>
<name>A0A255Z3F3_9PROT</name>
<accession>A0A255Z3F3</accession>
<evidence type="ECO:0000259" key="2">
    <source>
        <dbReference type="Pfam" id="PF01370"/>
    </source>
</evidence>
<dbReference type="InterPro" id="IPR001509">
    <property type="entry name" value="Epimerase_deHydtase"/>
</dbReference>
<dbReference type="Gene3D" id="3.40.50.720">
    <property type="entry name" value="NAD(P)-binding Rossmann-like Domain"/>
    <property type="match status" value="1"/>
</dbReference>
<sequence length="301" mass="32146">MPAGRLFIFGLGYTSLRLADCLRRRGWSVAGTTRGAEKAAALRAAGIDAFLCDRGQPIADWASALDGVTHLLSSVPPDDRGDPVLDTHGSDIASRANVLRWVGYLSTTGVYGDTGGQWVDETSPLNAAGPRGQRRVLAEQGWMDLHIHHGLPVHLFRLPGIYGPGRSAIDSIRAGTARRIDKAGQVFCRIHVDDIVGGLIASMARPMPGMAFNIVDDEPAPAAQVVAYAAGLLGVEPPPFEPFDPASMSAMAASFYADNRRVRNDRLKQILGYRLVHPTYREGLAAQMATESHGIGLVTGG</sequence>
<dbReference type="EMBL" id="NOXU01000024">
    <property type="protein sequence ID" value="OYQ36008.1"/>
    <property type="molecule type" value="Genomic_DNA"/>
</dbReference>
<dbReference type="OrthoDB" id="9808276at2"/>
<feature type="domain" description="NAD-dependent epimerase/dehydratase" evidence="2">
    <location>
        <begin position="12"/>
        <end position="205"/>
    </location>
</feature>
<evidence type="ECO:0000313" key="4">
    <source>
        <dbReference type="Proteomes" id="UP000216998"/>
    </source>
</evidence>